<accession>A0A371HJ63</accession>
<organism evidence="2 3">
    <name type="scientific">Mucuna pruriens</name>
    <name type="common">Velvet bean</name>
    <name type="synonym">Dolichos pruriens</name>
    <dbReference type="NCBI Taxonomy" id="157652"/>
    <lineage>
        <taxon>Eukaryota</taxon>
        <taxon>Viridiplantae</taxon>
        <taxon>Streptophyta</taxon>
        <taxon>Embryophyta</taxon>
        <taxon>Tracheophyta</taxon>
        <taxon>Spermatophyta</taxon>
        <taxon>Magnoliopsida</taxon>
        <taxon>eudicotyledons</taxon>
        <taxon>Gunneridae</taxon>
        <taxon>Pentapetalae</taxon>
        <taxon>rosids</taxon>
        <taxon>fabids</taxon>
        <taxon>Fabales</taxon>
        <taxon>Fabaceae</taxon>
        <taxon>Papilionoideae</taxon>
        <taxon>50 kb inversion clade</taxon>
        <taxon>NPAAA clade</taxon>
        <taxon>indigoferoid/millettioid clade</taxon>
        <taxon>Phaseoleae</taxon>
        <taxon>Mucuna</taxon>
    </lineage>
</organism>
<evidence type="ECO:0000256" key="1">
    <source>
        <dbReference type="SAM" id="MobiDB-lite"/>
    </source>
</evidence>
<dbReference type="Proteomes" id="UP000257109">
    <property type="component" value="Unassembled WGS sequence"/>
</dbReference>
<proteinExistence type="predicted"/>
<comment type="caution">
    <text evidence="2">The sequence shown here is derived from an EMBL/GenBank/DDBJ whole genome shotgun (WGS) entry which is preliminary data.</text>
</comment>
<feature type="compositionally biased region" description="Basic and acidic residues" evidence="1">
    <location>
        <begin position="25"/>
        <end position="77"/>
    </location>
</feature>
<feature type="region of interest" description="Disordered" evidence="1">
    <location>
        <begin position="18"/>
        <end position="77"/>
    </location>
</feature>
<dbReference type="EMBL" id="QJKJ01002469">
    <property type="protein sequence ID" value="RDY02742.1"/>
    <property type="molecule type" value="Genomic_DNA"/>
</dbReference>
<gene>
    <name evidence="2" type="ORF">CR513_13761</name>
</gene>
<keyword evidence="3" id="KW-1185">Reference proteome</keyword>
<reference evidence="2" key="1">
    <citation type="submission" date="2018-05" db="EMBL/GenBank/DDBJ databases">
        <title>Draft genome of Mucuna pruriens seed.</title>
        <authorList>
            <person name="Nnadi N.E."/>
            <person name="Vos R."/>
            <person name="Hasami M.H."/>
            <person name="Devisetty U.K."/>
            <person name="Aguiy J.C."/>
        </authorList>
    </citation>
    <scope>NUCLEOTIDE SEQUENCE [LARGE SCALE GENOMIC DNA]</scope>
    <source>
        <strain evidence="2">JCA_2017</strain>
    </source>
</reference>
<feature type="non-terminal residue" evidence="2">
    <location>
        <position position="222"/>
    </location>
</feature>
<evidence type="ECO:0000313" key="2">
    <source>
        <dbReference type="EMBL" id="RDY02742.1"/>
    </source>
</evidence>
<sequence>MRQKIVLKILSPMEVCEGQIKMKIKREEERKEKEKDEKAREKKKGEKKKEKSKSDREKKKGKREEKREEKIKKKRGKDKEEERSFVLRIMRQAMKEFGNDIHHFSHSKTHHVCYRWETCWKEVKRDTKEVDQVMASSSLNLEDLSHKTHMKMKYMKKLEAKLDKLEGGLESMRIDSHSVNAKIHSWDSLKGYILIWWNKISLQCRGLRRASIDSWEELKKEM</sequence>
<name>A0A371HJ63_MUCPR</name>
<protein>
    <submittedName>
        <fullName evidence="2">Uncharacterized protein</fullName>
    </submittedName>
</protein>
<evidence type="ECO:0000313" key="3">
    <source>
        <dbReference type="Proteomes" id="UP000257109"/>
    </source>
</evidence>
<dbReference type="AlphaFoldDB" id="A0A371HJ63"/>